<dbReference type="InterPro" id="IPR014044">
    <property type="entry name" value="CAP_dom"/>
</dbReference>
<dbReference type="RefSeq" id="WP_135643072.1">
    <property type="nucleotide sequence ID" value="NZ_RQGH01000026.1"/>
</dbReference>
<dbReference type="SUPFAM" id="SSF55797">
    <property type="entry name" value="PR-1-like"/>
    <property type="match status" value="1"/>
</dbReference>
<name>A0A4Z0ZSH4_9LEPT</name>
<reference evidence="3" key="1">
    <citation type="journal article" date="2019" name="PLoS Negl. Trop. Dis.">
        <title>Revisiting the worldwide diversity of Leptospira species in the environment.</title>
        <authorList>
            <person name="Vincent A.T."/>
            <person name="Schiettekatte O."/>
            <person name="Bourhy P."/>
            <person name="Veyrier F.J."/>
            <person name="Picardeau M."/>
        </authorList>
    </citation>
    <scope>NUCLEOTIDE SEQUENCE [LARGE SCALE GENOMIC DNA]</scope>
    <source>
        <strain evidence="3">201702451</strain>
    </source>
</reference>
<sequence length="216" mass="23752">MKPFLFLITALLFLFALSGCIQNLAECPMDTLTLKSECESQIKKIEENQINLLAIAAISWNPSGTLSGKALEFYNILESYRRNGSYTLSNGTTRTFLNASNCSGSTRNHPALNLAAQKHNDNMVRFNFFSHTGQDGSTPSSRVKAEGLDVGAGENIAAGVSSAEGTFDQWWNSSGHRTNMENCNYTHVGIGYTARETINANASYSHYWTNVFATIR</sequence>
<proteinExistence type="predicted"/>
<dbReference type="PANTHER" id="PTHR31157:SF1">
    <property type="entry name" value="SCP DOMAIN-CONTAINING PROTEIN"/>
    <property type="match status" value="1"/>
</dbReference>
<feature type="domain" description="SCP" evidence="2">
    <location>
        <begin position="109"/>
        <end position="195"/>
    </location>
</feature>
<evidence type="ECO:0000313" key="3">
    <source>
        <dbReference type="EMBL" id="TGL65282.1"/>
    </source>
</evidence>
<evidence type="ECO:0000259" key="2">
    <source>
        <dbReference type="Pfam" id="PF00188"/>
    </source>
</evidence>
<dbReference type="PROSITE" id="PS51257">
    <property type="entry name" value="PROKAR_LIPOPROTEIN"/>
    <property type="match status" value="1"/>
</dbReference>
<gene>
    <name evidence="3" type="ORF">EHQ62_11940</name>
</gene>
<organism evidence="3 4">
    <name type="scientific">Leptospira jelokensis</name>
    <dbReference type="NCBI Taxonomy" id="2484931"/>
    <lineage>
        <taxon>Bacteria</taxon>
        <taxon>Pseudomonadati</taxon>
        <taxon>Spirochaetota</taxon>
        <taxon>Spirochaetia</taxon>
        <taxon>Leptospirales</taxon>
        <taxon>Leptospiraceae</taxon>
        <taxon>Leptospira</taxon>
    </lineage>
</organism>
<protein>
    <submittedName>
        <fullName evidence="3">CAP domain-containing protein</fullName>
    </submittedName>
</protein>
<evidence type="ECO:0000313" key="4">
    <source>
        <dbReference type="Proteomes" id="UP000297567"/>
    </source>
</evidence>
<keyword evidence="1" id="KW-0732">Signal</keyword>
<feature type="chain" id="PRO_5021447512" evidence="1">
    <location>
        <begin position="26"/>
        <end position="216"/>
    </location>
</feature>
<accession>A0A4Z0ZSH4</accession>
<dbReference type="EMBL" id="RQGH01000026">
    <property type="protein sequence ID" value="TGL65282.1"/>
    <property type="molecule type" value="Genomic_DNA"/>
</dbReference>
<dbReference type="CDD" id="cd05379">
    <property type="entry name" value="CAP_bacterial"/>
    <property type="match status" value="1"/>
</dbReference>
<comment type="caution">
    <text evidence="3">The sequence shown here is derived from an EMBL/GenBank/DDBJ whole genome shotgun (WGS) entry which is preliminary data.</text>
</comment>
<dbReference type="InterPro" id="IPR035940">
    <property type="entry name" value="CAP_sf"/>
</dbReference>
<dbReference type="Proteomes" id="UP000297567">
    <property type="component" value="Unassembled WGS sequence"/>
</dbReference>
<dbReference type="Pfam" id="PF00188">
    <property type="entry name" value="CAP"/>
    <property type="match status" value="1"/>
</dbReference>
<dbReference type="Gene3D" id="3.40.33.10">
    <property type="entry name" value="CAP"/>
    <property type="match status" value="1"/>
</dbReference>
<dbReference type="AlphaFoldDB" id="A0A4Z0ZSH4"/>
<evidence type="ECO:0000256" key="1">
    <source>
        <dbReference type="SAM" id="SignalP"/>
    </source>
</evidence>
<dbReference type="PANTHER" id="PTHR31157">
    <property type="entry name" value="SCP DOMAIN-CONTAINING PROTEIN"/>
    <property type="match status" value="1"/>
</dbReference>
<keyword evidence="4" id="KW-1185">Reference proteome</keyword>
<feature type="signal peptide" evidence="1">
    <location>
        <begin position="1"/>
        <end position="25"/>
    </location>
</feature>